<gene>
    <name evidence="2" type="ORF">MM415B01679_0011</name>
</gene>
<reference evidence="2" key="1">
    <citation type="submission" date="2020-03" db="EMBL/GenBank/DDBJ databases">
        <title>The deep terrestrial virosphere.</title>
        <authorList>
            <person name="Holmfeldt K."/>
            <person name="Nilsson E."/>
            <person name="Simone D."/>
            <person name="Lopez-Fernandez M."/>
            <person name="Wu X."/>
            <person name="de Brujin I."/>
            <person name="Lundin D."/>
            <person name="Andersson A."/>
            <person name="Bertilsson S."/>
            <person name="Dopson M."/>
        </authorList>
    </citation>
    <scope>NUCLEOTIDE SEQUENCE</scope>
    <source>
        <strain evidence="2">MM415B01679</strain>
    </source>
</reference>
<proteinExistence type="predicted"/>
<accession>A0A6M3IIR2</accession>
<dbReference type="AlphaFoldDB" id="A0A6M3IIR2"/>
<keyword evidence="1" id="KW-0175">Coiled coil</keyword>
<evidence type="ECO:0000256" key="1">
    <source>
        <dbReference type="SAM" id="Coils"/>
    </source>
</evidence>
<sequence length="388" mass="40402">MAAVSTMGAIGFGRQTYGTTLRKPTDARLLEATIGVQSGSLPSLYAAKDKEEQLNKEYDLKLAEIDQYTKSTQAELESLMKISSADIGANADLMSRREELETKLAEYKATQEKMIADRKAELESKTSAISTAIGAANVATTGALAYAGLKGAGVIGGGTPKPTQPSWYSPGPGEGFLPVTGAGSTGGSAAAFGPEGVGAFGAEGAGISSAPGGATIGGVAAPIGIGYGIGAISGSEGVGAVAGGAAGLYYGTSMALGPYGIAALAVAGAVSGILGGSSKKKCCFIFIASHGYLHPIVRRYRDFHMTTRNRRGYYWLADRLVPKMAKSRAWTWLVKWGMVKPMTSYGMYYYGIKKVGVVWTPVTAAWKLLYSILGCRPPYTRHGTDEIV</sequence>
<protein>
    <submittedName>
        <fullName evidence="2">Uncharacterized protein</fullName>
    </submittedName>
</protein>
<organism evidence="2">
    <name type="scientific">viral metagenome</name>
    <dbReference type="NCBI Taxonomy" id="1070528"/>
    <lineage>
        <taxon>unclassified sequences</taxon>
        <taxon>metagenomes</taxon>
        <taxon>organismal metagenomes</taxon>
    </lineage>
</organism>
<feature type="coiled-coil region" evidence="1">
    <location>
        <begin position="90"/>
        <end position="117"/>
    </location>
</feature>
<name>A0A6M3IIR2_9ZZZZ</name>
<evidence type="ECO:0000313" key="2">
    <source>
        <dbReference type="EMBL" id="QJA57261.1"/>
    </source>
</evidence>
<dbReference type="EMBL" id="MT141263">
    <property type="protein sequence ID" value="QJA57261.1"/>
    <property type="molecule type" value="Genomic_DNA"/>
</dbReference>